<dbReference type="Proteomes" id="UP001164746">
    <property type="component" value="Chromosome 4"/>
</dbReference>
<evidence type="ECO:0000256" key="1">
    <source>
        <dbReference type="SAM" id="SignalP"/>
    </source>
</evidence>
<dbReference type="PANTHER" id="PTHR18945">
    <property type="entry name" value="NEUROTRANSMITTER GATED ION CHANNEL"/>
    <property type="match status" value="1"/>
</dbReference>
<dbReference type="EMBL" id="CP111015">
    <property type="protein sequence ID" value="WAR01139.1"/>
    <property type="molecule type" value="Genomic_DNA"/>
</dbReference>
<feature type="chain" id="PRO_5045465656" evidence="1">
    <location>
        <begin position="18"/>
        <end position="271"/>
    </location>
</feature>
<dbReference type="PROSITE" id="PS51257">
    <property type="entry name" value="PROKAR_LIPOPROTEIN"/>
    <property type="match status" value="1"/>
</dbReference>
<evidence type="ECO:0000313" key="4">
    <source>
        <dbReference type="Proteomes" id="UP001164746"/>
    </source>
</evidence>
<dbReference type="Pfam" id="PF02931">
    <property type="entry name" value="Neur_chan_LBD"/>
    <property type="match status" value="1"/>
</dbReference>
<dbReference type="Gene3D" id="2.70.170.10">
    <property type="entry name" value="Neurotransmitter-gated ion-channel ligand-binding domain"/>
    <property type="match status" value="1"/>
</dbReference>
<keyword evidence="4" id="KW-1185">Reference proteome</keyword>
<proteinExistence type="predicted"/>
<accession>A0ABY7DW61</accession>
<evidence type="ECO:0000259" key="2">
    <source>
        <dbReference type="Pfam" id="PF02931"/>
    </source>
</evidence>
<feature type="signal peptide" evidence="1">
    <location>
        <begin position="1"/>
        <end position="17"/>
    </location>
</feature>
<dbReference type="InterPro" id="IPR006201">
    <property type="entry name" value="Neur_channel"/>
</dbReference>
<feature type="domain" description="Neurotransmitter-gated ion-channel ligand-binding" evidence="2">
    <location>
        <begin position="27"/>
        <end position="185"/>
    </location>
</feature>
<evidence type="ECO:0000313" key="3">
    <source>
        <dbReference type="EMBL" id="WAR01139.1"/>
    </source>
</evidence>
<dbReference type="InterPro" id="IPR036734">
    <property type="entry name" value="Neur_chan_lig-bd_sf"/>
</dbReference>
<keyword evidence="1" id="KW-0732">Signal</keyword>
<protein>
    <submittedName>
        <fullName evidence="3">ACH10-like protein</fullName>
    </submittedName>
</protein>
<name>A0ABY7DW61_MYAAR</name>
<gene>
    <name evidence="3" type="ORF">MAR_007697</name>
</gene>
<organism evidence="3 4">
    <name type="scientific">Mya arenaria</name>
    <name type="common">Soft-shell clam</name>
    <dbReference type="NCBI Taxonomy" id="6604"/>
    <lineage>
        <taxon>Eukaryota</taxon>
        <taxon>Metazoa</taxon>
        <taxon>Spiralia</taxon>
        <taxon>Lophotrochozoa</taxon>
        <taxon>Mollusca</taxon>
        <taxon>Bivalvia</taxon>
        <taxon>Autobranchia</taxon>
        <taxon>Heteroconchia</taxon>
        <taxon>Euheterodonta</taxon>
        <taxon>Imparidentia</taxon>
        <taxon>Neoheterodontei</taxon>
        <taxon>Myida</taxon>
        <taxon>Myoidea</taxon>
        <taxon>Myidae</taxon>
        <taxon>Mya</taxon>
    </lineage>
</organism>
<dbReference type="SUPFAM" id="SSF63712">
    <property type="entry name" value="Nicotinic receptor ligand binding domain-like"/>
    <property type="match status" value="1"/>
</dbReference>
<reference evidence="3" key="1">
    <citation type="submission" date="2022-11" db="EMBL/GenBank/DDBJ databases">
        <title>Centuries of genome instability and evolution in soft-shell clam transmissible cancer (bioRxiv).</title>
        <authorList>
            <person name="Hart S.F.M."/>
            <person name="Yonemitsu M.A."/>
            <person name="Giersch R.M."/>
            <person name="Beal B.F."/>
            <person name="Arriagada G."/>
            <person name="Davis B.W."/>
            <person name="Ostrander E.A."/>
            <person name="Goff S.P."/>
            <person name="Metzger M.J."/>
        </authorList>
    </citation>
    <scope>NUCLEOTIDE SEQUENCE</scope>
    <source>
        <strain evidence="3">MELC-2E11</strain>
        <tissue evidence="3">Siphon/mantle</tissue>
    </source>
</reference>
<dbReference type="InterPro" id="IPR006202">
    <property type="entry name" value="Neur_chan_lig-bd"/>
</dbReference>
<sequence>MDCKVLAVLSCIGIVACSHPEAYTNRQQLYNDLMHKYEKNVLPNSGNGNGVNVTLDIMIRRIIGMNNHILTLDAFIPIHWRADNLKWKPDKVGGIKMIDMPSEIVWKPDLAYVEGEGKTVFIKSEGANVIISSDGRVFWDAPVQTKTFCKHGELHNGDEIDCHLTFYSWVHSSATLDLKLVADQMDTSSLDVAFNPHWKSCYPHQYREWAQNIWIRSFLTRHPVLSECLADNMDISRASMSTQVVIDQFYTKFAGVLVEHDLLDKPDRVCY</sequence>